<dbReference type="SMART" id="SM00343">
    <property type="entry name" value="ZnF_C2HC"/>
    <property type="match status" value="1"/>
</dbReference>
<dbReference type="InterPro" id="IPR027417">
    <property type="entry name" value="P-loop_NTPase"/>
</dbReference>
<keyword evidence="1" id="KW-0479">Metal-binding</keyword>
<evidence type="ECO:0000313" key="5">
    <source>
        <dbReference type="Proteomes" id="UP001152622"/>
    </source>
</evidence>
<organism evidence="4 5">
    <name type="scientific">Synaphobranchus kaupii</name>
    <name type="common">Kaup's arrowtooth eel</name>
    <dbReference type="NCBI Taxonomy" id="118154"/>
    <lineage>
        <taxon>Eukaryota</taxon>
        <taxon>Metazoa</taxon>
        <taxon>Chordata</taxon>
        <taxon>Craniata</taxon>
        <taxon>Vertebrata</taxon>
        <taxon>Euteleostomi</taxon>
        <taxon>Actinopterygii</taxon>
        <taxon>Neopterygii</taxon>
        <taxon>Teleostei</taxon>
        <taxon>Anguilliformes</taxon>
        <taxon>Synaphobranchidae</taxon>
        <taxon>Synaphobranchus</taxon>
    </lineage>
</organism>
<dbReference type="AlphaFoldDB" id="A0A9Q1IK77"/>
<dbReference type="InterPro" id="IPR001878">
    <property type="entry name" value="Znf_CCHC"/>
</dbReference>
<accession>A0A9Q1IK77</accession>
<dbReference type="PANTHER" id="PTHR13308">
    <property type="entry name" value="NEDD4-BINDING PROTEIN 2-LIKE 1"/>
    <property type="match status" value="1"/>
</dbReference>
<dbReference type="OrthoDB" id="3231855at2759"/>
<protein>
    <recommendedName>
        <fullName evidence="3">CCHC-type domain-containing protein</fullName>
    </recommendedName>
</protein>
<proteinExistence type="predicted"/>
<keyword evidence="1" id="KW-0862">Zinc</keyword>
<sequence length="204" mass="23490">MSPKRKIKYEKYGGYGAIFSTDDYFKNARGVMVNFDEGELDRAHGINIMNAEQAMRDQINPIIIDNTNIFRSEMKPYVQLGLRYGYHIRFRFLRKSWKVSVETLHRRINGMVPLEKMKRMKQNYEHSKAKDGAKGTEEDEAGEVAGAATTTAVGDTKDGLCFHCKKPGHFARDCRKKKRDLGEDEEDWESAPRGVSVTRPRHQQ</sequence>
<feature type="region of interest" description="Disordered" evidence="2">
    <location>
        <begin position="124"/>
        <end position="143"/>
    </location>
</feature>
<feature type="region of interest" description="Disordered" evidence="2">
    <location>
        <begin position="171"/>
        <end position="204"/>
    </location>
</feature>
<evidence type="ECO:0000259" key="3">
    <source>
        <dbReference type="PROSITE" id="PS50158"/>
    </source>
</evidence>
<dbReference type="Gene3D" id="3.40.50.300">
    <property type="entry name" value="P-loop containing nucleotide triphosphate hydrolases"/>
    <property type="match status" value="1"/>
</dbReference>
<dbReference type="EMBL" id="JAINUF010000014">
    <property type="protein sequence ID" value="KAJ8342631.1"/>
    <property type="molecule type" value="Genomic_DNA"/>
</dbReference>
<evidence type="ECO:0000256" key="1">
    <source>
        <dbReference type="PROSITE-ProRule" id="PRU00047"/>
    </source>
</evidence>
<dbReference type="GO" id="GO:0003676">
    <property type="term" value="F:nucleic acid binding"/>
    <property type="evidence" value="ECO:0007669"/>
    <property type="project" value="InterPro"/>
</dbReference>
<dbReference type="Gene3D" id="4.10.60.10">
    <property type="entry name" value="Zinc finger, CCHC-type"/>
    <property type="match status" value="1"/>
</dbReference>
<dbReference type="InterPro" id="IPR036875">
    <property type="entry name" value="Znf_CCHC_sf"/>
</dbReference>
<dbReference type="PROSITE" id="PS50158">
    <property type="entry name" value="ZF_CCHC"/>
    <property type="match status" value="1"/>
</dbReference>
<name>A0A9Q1IK77_SYNKA</name>
<dbReference type="InterPro" id="IPR026302">
    <property type="entry name" value="NEDD4-bd_p2"/>
</dbReference>
<comment type="caution">
    <text evidence="4">The sequence shown here is derived from an EMBL/GenBank/DDBJ whole genome shotgun (WGS) entry which is preliminary data.</text>
</comment>
<dbReference type="SUPFAM" id="SSF57756">
    <property type="entry name" value="Retrovirus zinc finger-like domains"/>
    <property type="match status" value="1"/>
</dbReference>
<gene>
    <name evidence="4" type="ORF">SKAU_G00325590</name>
</gene>
<dbReference type="Proteomes" id="UP001152622">
    <property type="component" value="Chromosome 14"/>
</dbReference>
<evidence type="ECO:0000313" key="4">
    <source>
        <dbReference type="EMBL" id="KAJ8342631.1"/>
    </source>
</evidence>
<feature type="compositionally biased region" description="Basic and acidic residues" evidence="2">
    <location>
        <begin position="124"/>
        <end position="136"/>
    </location>
</feature>
<keyword evidence="1" id="KW-0863">Zinc-finger</keyword>
<dbReference type="Pfam" id="PF13671">
    <property type="entry name" value="AAA_33"/>
    <property type="match status" value="1"/>
</dbReference>
<evidence type="ECO:0000256" key="2">
    <source>
        <dbReference type="SAM" id="MobiDB-lite"/>
    </source>
</evidence>
<keyword evidence="5" id="KW-1185">Reference proteome</keyword>
<reference evidence="4" key="1">
    <citation type="journal article" date="2023" name="Science">
        <title>Genome structures resolve the early diversification of teleost fishes.</title>
        <authorList>
            <person name="Parey E."/>
            <person name="Louis A."/>
            <person name="Montfort J."/>
            <person name="Bouchez O."/>
            <person name="Roques C."/>
            <person name="Iampietro C."/>
            <person name="Lluch J."/>
            <person name="Castinel A."/>
            <person name="Donnadieu C."/>
            <person name="Desvignes T."/>
            <person name="Floi Bucao C."/>
            <person name="Jouanno E."/>
            <person name="Wen M."/>
            <person name="Mejri S."/>
            <person name="Dirks R."/>
            <person name="Jansen H."/>
            <person name="Henkel C."/>
            <person name="Chen W.J."/>
            <person name="Zahm M."/>
            <person name="Cabau C."/>
            <person name="Klopp C."/>
            <person name="Thompson A.W."/>
            <person name="Robinson-Rechavi M."/>
            <person name="Braasch I."/>
            <person name="Lecointre G."/>
            <person name="Bobe J."/>
            <person name="Postlethwait J.H."/>
            <person name="Berthelot C."/>
            <person name="Roest Crollius H."/>
            <person name="Guiguen Y."/>
        </authorList>
    </citation>
    <scope>NUCLEOTIDE SEQUENCE</scope>
    <source>
        <strain evidence="4">WJC10195</strain>
    </source>
</reference>
<dbReference type="PANTHER" id="PTHR13308:SF5">
    <property type="entry name" value="NEDD4-BINDING PROTEIN 2-LIKE 1"/>
    <property type="match status" value="1"/>
</dbReference>
<dbReference type="GO" id="GO:0008270">
    <property type="term" value="F:zinc ion binding"/>
    <property type="evidence" value="ECO:0007669"/>
    <property type="project" value="UniProtKB-KW"/>
</dbReference>
<dbReference type="Pfam" id="PF00098">
    <property type="entry name" value="zf-CCHC"/>
    <property type="match status" value="1"/>
</dbReference>
<feature type="domain" description="CCHC-type" evidence="3">
    <location>
        <begin position="161"/>
        <end position="176"/>
    </location>
</feature>